<keyword evidence="4" id="KW-1185">Reference proteome</keyword>
<comment type="caution">
    <text evidence="3">The sequence shown here is derived from an EMBL/GenBank/DDBJ whole genome shotgun (WGS) entry which is preliminary data.</text>
</comment>
<organism evidence="3 4">
    <name type="scientific">Flavobacterium arundinis</name>
    <dbReference type="NCBI Taxonomy" id="3139143"/>
    <lineage>
        <taxon>Bacteria</taxon>
        <taxon>Pseudomonadati</taxon>
        <taxon>Bacteroidota</taxon>
        <taxon>Flavobacteriia</taxon>
        <taxon>Flavobacteriales</taxon>
        <taxon>Flavobacteriaceae</taxon>
        <taxon>Flavobacterium</taxon>
    </lineage>
</organism>
<dbReference type="InterPro" id="IPR013766">
    <property type="entry name" value="Thioredoxin_domain"/>
</dbReference>
<dbReference type="PROSITE" id="PS51352">
    <property type="entry name" value="THIOREDOXIN_2"/>
    <property type="match status" value="1"/>
</dbReference>
<dbReference type="PANTHER" id="PTHR42852">
    <property type="entry name" value="THIOL:DISULFIDE INTERCHANGE PROTEIN DSBE"/>
    <property type="match status" value="1"/>
</dbReference>
<dbReference type="Gene3D" id="3.40.30.10">
    <property type="entry name" value="Glutaredoxin"/>
    <property type="match status" value="1"/>
</dbReference>
<gene>
    <name evidence="3" type="ORF">AAEO56_05335</name>
</gene>
<keyword evidence="1" id="KW-0732">Signal</keyword>
<dbReference type="PANTHER" id="PTHR42852:SF17">
    <property type="entry name" value="THIOREDOXIN-LIKE PROTEIN HI_1115"/>
    <property type="match status" value="1"/>
</dbReference>
<sequence length="272" mass="31582">MRQLLLLALLVTSNASFAQDYPFLSASSKKSNMTDYIDYLNTQPAAKRDSLIKFTRYYKEDGTLSNKAYSDSLFHSKEGFKYNTLIYKDTLTNSYSYIFHRQTEEEITANNEHWKKQQKDDEENRKNLLGTTINELSLTDMDGKTHTLESLKGKIIVLDFWFVNCGACIEDMPELNKMREEYGTDDVAWFGITFDKKEKVEKFSQKVKFDFTLIPDGRHLVDRFAIKYFPTTFIIDPSGKIVFTGKSLLANRTKETARALKKAVRDLKKTRK</sequence>
<accession>A0ABU9HU35</accession>
<dbReference type="CDD" id="cd02966">
    <property type="entry name" value="TlpA_like_family"/>
    <property type="match status" value="1"/>
</dbReference>
<dbReference type="RefSeq" id="WP_341695988.1">
    <property type="nucleotide sequence ID" value="NZ_JBBYHR010000002.1"/>
</dbReference>
<evidence type="ECO:0000256" key="1">
    <source>
        <dbReference type="SAM" id="SignalP"/>
    </source>
</evidence>
<proteinExistence type="predicted"/>
<evidence type="ECO:0000259" key="2">
    <source>
        <dbReference type="PROSITE" id="PS51352"/>
    </source>
</evidence>
<dbReference type="EMBL" id="JBBYHR010000002">
    <property type="protein sequence ID" value="MEL1243675.1"/>
    <property type="molecule type" value="Genomic_DNA"/>
</dbReference>
<protein>
    <submittedName>
        <fullName evidence="3">TlpA disulfide reductase family protein</fullName>
    </submittedName>
</protein>
<feature type="chain" id="PRO_5045373848" evidence="1">
    <location>
        <begin position="19"/>
        <end position="272"/>
    </location>
</feature>
<dbReference type="InterPro" id="IPR050553">
    <property type="entry name" value="Thioredoxin_ResA/DsbE_sf"/>
</dbReference>
<evidence type="ECO:0000313" key="3">
    <source>
        <dbReference type="EMBL" id="MEL1243675.1"/>
    </source>
</evidence>
<reference evidence="3 4" key="1">
    <citation type="submission" date="2024-04" db="EMBL/GenBank/DDBJ databases">
        <title>Flavobacterium sp. DGU11 16S ribosomal RNA gene Genome sequencing and assembly.</title>
        <authorList>
            <person name="Park S."/>
        </authorList>
    </citation>
    <scope>NUCLEOTIDE SEQUENCE [LARGE SCALE GENOMIC DNA]</scope>
    <source>
        <strain evidence="3 4">DGU11</strain>
    </source>
</reference>
<dbReference type="InterPro" id="IPR036249">
    <property type="entry name" value="Thioredoxin-like_sf"/>
</dbReference>
<dbReference type="Proteomes" id="UP001464555">
    <property type="component" value="Unassembled WGS sequence"/>
</dbReference>
<feature type="signal peptide" evidence="1">
    <location>
        <begin position="1"/>
        <end position="18"/>
    </location>
</feature>
<feature type="domain" description="Thioredoxin" evidence="2">
    <location>
        <begin position="127"/>
        <end position="269"/>
    </location>
</feature>
<dbReference type="Pfam" id="PF00578">
    <property type="entry name" value="AhpC-TSA"/>
    <property type="match status" value="1"/>
</dbReference>
<name>A0ABU9HU35_9FLAO</name>
<evidence type="ECO:0000313" key="4">
    <source>
        <dbReference type="Proteomes" id="UP001464555"/>
    </source>
</evidence>
<dbReference type="InterPro" id="IPR000866">
    <property type="entry name" value="AhpC/TSA"/>
</dbReference>
<dbReference type="SUPFAM" id="SSF52833">
    <property type="entry name" value="Thioredoxin-like"/>
    <property type="match status" value="1"/>
</dbReference>